<reference evidence="3" key="1">
    <citation type="submission" date="2016-06" db="UniProtKB">
        <authorList>
            <consortium name="WormBaseParasite"/>
        </authorList>
    </citation>
    <scope>IDENTIFICATION</scope>
</reference>
<evidence type="ECO:0000313" key="3">
    <source>
        <dbReference type="WBParaSite" id="SBAD_0000070501-mRNA-1"/>
    </source>
</evidence>
<proteinExistence type="predicted"/>
<dbReference type="EMBL" id="UZAM01002945">
    <property type="protein sequence ID" value="VDO87095.1"/>
    <property type="molecule type" value="Genomic_DNA"/>
</dbReference>
<dbReference type="AlphaFoldDB" id="A0A183IAN8"/>
<dbReference type="WBParaSite" id="SBAD_0000070501-mRNA-1">
    <property type="protein sequence ID" value="SBAD_0000070501-mRNA-1"/>
    <property type="gene ID" value="SBAD_0000070501"/>
</dbReference>
<evidence type="ECO:0000313" key="2">
    <source>
        <dbReference type="Proteomes" id="UP000270296"/>
    </source>
</evidence>
<protein>
    <submittedName>
        <fullName evidence="1 3">Uncharacterized protein</fullName>
    </submittedName>
</protein>
<evidence type="ECO:0000313" key="1">
    <source>
        <dbReference type="EMBL" id="VDO87095.1"/>
    </source>
</evidence>
<name>A0A183IAN8_9BILA</name>
<accession>A0A183IAN8</accession>
<organism evidence="3">
    <name type="scientific">Soboliphyme baturini</name>
    <dbReference type="NCBI Taxonomy" id="241478"/>
    <lineage>
        <taxon>Eukaryota</taxon>
        <taxon>Metazoa</taxon>
        <taxon>Ecdysozoa</taxon>
        <taxon>Nematoda</taxon>
        <taxon>Enoplea</taxon>
        <taxon>Dorylaimia</taxon>
        <taxon>Dioctophymatida</taxon>
        <taxon>Dioctophymatoidea</taxon>
        <taxon>Soboliphymatidae</taxon>
        <taxon>Soboliphyme</taxon>
    </lineage>
</organism>
<reference evidence="1 2" key="2">
    <citation type="submission" date="2018-11" db="EMBL/GenBank/DDBJ databases">
        <authorList>
            <consortium name="Pathogen Informatics"/>
        </authorList>
    </citation>
    <scope>NUCLEOTIDE SEQUENCE [LARGE SCALE GENOMIC DNA]</scope>
</reference>
<gene>
    <name evidence="1" type="ORF">SBAD_LOCUS682</name>
</gene>
<keyword evidence="2" id="KW-1185">Reference proteome</keyword>
<sequence length="30" mass="3434">MRRCATMAYGWRSKWAGSCSPNVRGYISTH</sequence>
<dbReference type="Proteomes" id="UP000270296">
    <property type="component" value="Unassembled WGS sequence"/>
</dbReference>